<dbReference type="PRINTS" id="PR00508">
    <property type="entry name" value="S21N4MTFRASE"/>
</dbReference>
<keyword evidence="7" id="KW-1185">Reference proteome</keyword>
<dbReference type="EMBL" id="STGY01000073">
    <property type="protein sequence ID" value="THV35723.1"/>
    <property type="molecule type" value="Genomic_DNA"/>
</dbReference>
<dbReference type="InterPro" id="IPR002941">
    <property type="entry name" value="DNA_methylase_N4/N6"/>
</dbReference>
<dbReference type="Gene3D" id="3.40.50.150">
    <property type="entry name" value="Vaccinia Virus protein VP39"/>
    <property type="match status" value="2"/>
</dbReference>
<dbReference type="EC" id="2.1.1.-" evidence="3"/>
<sequence>MNAPRQLASIWASGQQHQRTQRAGRYTKASTEHPAKMPPALAAHAIAAYSRRGDLVVDPMCGIGTSVVEAMHLGRDAIGVDCEPPWVDMAVDNIDLATAQGAAGTGSVRCGDARDLPDLLPLGAVGDVALILASPPYGLYGHARVRTYTGPGRLAATSEHPFIHRPHPGQLALTGPDRFAAGLAEVLLACHEVLRPGGFLVLTGRPYRAAGLLIDLPGELAATAAVCGFDLHARHVALLASWNDGVLRPHHSFFGLHHARRLARMGFPAHLCVHEDVIVARRPR</sequence>
<keyword evidence="2 6" id="KW-0808">Transferase</keyword>
<dbReference type="Proteomes" id="UP000308760">
    <property type="component" value="Unassembled WGS sequence"/>
</dbReference>
<reference evidence="6 7" key="2">
    <citation type="submission" date="2019-05" db="EMBL/GenBank/DDBJ databases">
        <title>Glycomyces buryatensis sp. nov.</title>
        <authorList>
            <person name="Nikitina E."/>
        </authorList>
    </citation>
    <scope>NUCLEOTIDE SEQUENCE [LARGE SCALE GENOMIC DNA]</scope>
    <source>
        <strain evidence="6 7">18</strain>
    </source>
</reference>
<evidence type="ECO:0000259" key="5">
    <source>
        <dbReference type="Pfam" id="PF01555"/>
    </source>
</evidence>
<evidence type="ECO:0000256" key="2">
    <source>
        <dbReference type="ARBA" id="ARBA00022679"/>
    </source>
</evidence>
<dbReference type="AlphaFoldDB" id="A0A4S8PVV6"/>
<evidence type="ECO:0000256" key="4">
    <source>
        <dbReference type="SAM" id="MobiDB-lite"/>
    </source>
</evidence>
<evidence type="ECO:0000256" key="3">
    <source>
        <dbReference type="RuleBase" id="RU362026"/>
    </source>
</evidence>
<comment type="similarity">
    <text evidence="3">Belongs to the N(4)/N(6)-methyltransferase family.</text>
</comment>
<protein>
    <recommendedName>
        <fullName evidence="3">Methyltransferase</fullName>
        <ecNumber evidence="3">2.1.1.-</ecNumber>
    </recommendedName>
</protein>
<dbReference type="SUPFAM" id="SSF53335">
    <property type="entry name" value="S-adenosyl-L-methionine-dependent methyltransferases"/>
    <property type="match status" value="1"/>
</dbReference>
<evidence type="ECO:0000313" key="6">
    <source>
        <dbReference type="EMBL" id="THV35723.1"/>
    </source>
</evidence>
<dbReference type="GO" id="GO:0003677">
    <property type="term" value="F:DNA binding"/>
    <property type="evidence" value="ECO:0007669"/>
    <property type="project" value="InterPro"/>
</dbReference>
<dbReference type="OrthoDB" id="9773060at2"/>
<name>A0A4S8PVV6_9ACTN</name>
<dbReference type="InterPro" id="IPR029063">
    <property type="entry name" value="SAM-dependent_MTases_sf"/>
</dbReference>
<organism evidence="6 7">
    <name type="scientific">Glycomyces buryatensis</name>
    <dbReference type="NCBI Taxonomy" id="2570927"/>
    <lineage>
        <taxon>Bacteria</taxon>
        <taxon>Bacillati</taxon>
        <taxon>Actinomycetota</taxon>
        <taxon>Actinomycetes</taxon>
        <taxon>Glycomycetales</taxon>
        <taxon>Glycomycetaceae</taxon>
        <taxon>Glycomyces</taxon>
    </lineage>
</organism>
<dbReference type="GO" id="GO:0008170">
    <property type="term" value="F:N-methyltransferase activity"/>
    <property type="evidence" value="ECO:0007669"/>
    <property type="project" value="InterPro"/>
</dbReference>
<proteinExistence type="inferred from homology"/>
<reference evidence="7" key="1">
    <citation type="submission" date="2019-04" db="EMBL/GenBank/DDBJ databases">
        <title>Nocardioides xinjiangensis sp. nov.</title>
        <authorList>
            <person name="Liu S."/>
        </authorList>
    </citation>
    <scope>NUCLEOTIDE SEQUENCE [LARGE SCALE GENOMIC DNA]</scope>
    <source>
        <strain evidence="7">18</strain>
    </source>
</reference>
<gene>
    <name evidence="6" type="ORF">FAB82_22890</name>
</gene>
<accession>A0A4S8PVV6</accession>
<evidence type="ECO:0000256" key="1">
    <source>
        <dbReference type="ARBA" id="ARBA00022603"/>
    </source>
</evidence>
<evidence type="ECO:0000313" key="7">
    <source>
        <dbReference type="Proteomes" id="UP000308760"/>
    </source>
</evidence>
<dbReference type="InterPro" id="IPR001091">
    <property type="entry name" value="RM_Methyltransferase"/>
</dbReference>
<feature type="region of interest" description="Disordered" evidence="4">
    <location>
        <begin position="1"/>
        <end position="34"/>
    </location>
</feature>
<dbReference type="RefSeq" id="WP_136536880.1">
    <property type="nucleotide sequence ID" value="NZ_STGY01000073.1"/>
</dbReference>
<comment type="caution">
    <text evidence="6">The sequence shown here is derived from an EMBL/GenBank/DDBJ whole genome shotgun (WGS) entry which is preliminary data.</text>
</comment>
<dbReference type="GO" id="GO:0032259">
    <property type="term" value="P:methylation"/>
    <property type="evidence" value="ECO:0007669"/>
    <property type="project" value="UniProtKB-KW"/>
</dbReference>
<keyword evidence="1 6" id="KW-0489">Methyltransferase</keyword>
<feature type="domain" description="DNA methylase N-4/N-6" evidence="5">
    <location>
        <begin position="6"/>
        <end position="90"/>
    </location>
</feature>
<dbReference type="Pfam" id="PF01555">
    <property type="entry name" value="N6_N4_Mtase"/>
    <property type="match status" value="1"/>
</dbReference>